<dbReference type="InterPro" id="IPR009057">
    <property type="entry name" value="Homeodomain-like_sf"/>
</dbReference>
<dbReference type="EMBL" id="CP119311">
    <property type="protein sequence ID" value="WEK33571.1"/>
    <property type="molecule type" value="Genomic_DNA"/>
</dbReference>
<protein>
    <recommendedName>
        <fullName evidence="2">histidine kinase</fullName>
        <ecNumber evidence="2">2.7.13.3</ecNumber>
    </recommendedName>
</protein>
<dbReference type="Gene3D" id="3.40.50.2300">
    <property type="match status" value="1"/>
</dbReference>
<keyword evidence="3 11" id="KW-0597">Phosphoprotein</keyword>
<sequence length="1384" mass="156678">MNMPLCRLIALCLLLPAIAPGQPANNYSKPVLAHVGINQGLSNNSVRCIYQDHNGFIWFGTYDGLNRYDGYTFKVFRNKLNNTASLPHNYIYAIHEDQSYRLWVGTGQGLVTYNPLLNSFDPAWFRPEGYNSAVRVNANVNCIQSDTAGAVFIGTNGWGLLTQGPGQDTATQVPLQIGGASTTGYNVQALAVDSQQRVWLFILETGLCVYDKTTHQIRVVNQAVRSASCLAPDSTGTLWIGTPNGLYKYAMASNALAGHLTETNGALPSNRVVSLCFDQQQHLWIGTDGGGIAILNIADGQLNYLQPGENTNSLASESVFSIHADQENRIWIGTLKGGVNIVDWQKSRFQTYTHARREENSLVNNFVASFYEDNNHKDLWIGTDGGGFSIWDRNTNRFINYRCQASNPRGLSHNSVSYILKDQQDKTWLATFGGGINRFNRSAGTFEHFRCINQETGEENRNVLLLFEDREQRLWATTFGNGKLYLFNPAAQRFEAFDQQLNDLISLTQDHAGYLWAGNSYQLIRIDTRNRKHSIYDIGKPIRSIYEDSNHRLWIGTEGGGLLLFDRQQEKLIKRYSDADGLCNNAVLNILEDNDGILWISTFNGLSRFDPAAGKFRNFYQSDGLQSSQFSYNAALKLHSGQLVFGGIGGFNLFNPRDILPRSYMPPVLFTDMHINNRGLSHLQPYIDQSTDGAIQSLRIPYDQAVLSFTFTALEYTSSEKIRYAYYLEGWDKDWNYTGSGRTINYNNITEGSYRLRVKSTNAEGVWNERETVLSIRILPPWYRTVWAYLFYFVTVVSLIYTWYRYRNRQQQLQYAIQLAQLDAEKEKEINEKRQAFFTHVSHEFRTPLTLIINPIKDLLKKQSSPAEQGELNVVYRNARRLLSLIDQLLLFRKAEEQADQLHIAPINITRLCKEVFLCFVQQAKARQIRYEFHSAEEELEIQADREKMEIVFYNLLSNALKYTPDGGAVTFTLTGKADTVEAIVADTGIGLTPEAASRLFEKFYQVKDKSAPTRTGFGIGLYLVKHSVDRHQGQISFASAPGAGTSFTITLPKGQAQPASQLQPESQPASAAQPEQPVFLEELAANEADLPEAPATRLAVTEKMGLESVITDRESVLVIDDNEAMRQYVAGIFHDQFTVYEAASAEAGLELARKYLPDLIISDVVMGDMTGIELCRIIKETPALNHIPVILLTGSFSPDSRLKGVEGGADDYITKPFEKDLLQARVSSLLKNRQNLQRYFYNEITHQENPLKIPEEYKAFLEQCIAIVERNIDNEEFTIQVFATEIGMSYSKLYKKIKAISGQSANAFIRFIRLRKAAELFINTNYNVNETAFYVGIRDVKYFREQFYKTFGLKPSEYIEKYRKVFGKNYQLNEKAHKEKEGL</sequence>
<dbReference type="Pfam" id="PF07494">
    <property type="entry name" value="Reg_prop"/>
    <property type="match status" value="7"/>
</dbReference>
<dbReference type="PROSITE" id="PS01124">
    <property type="entry name" value="HTH_ARAC_FAMILY_2"/>
    <property type="match status" value="1"/>
</dbReference>
<feature type="domain" description="Response regulatory" evidence="16">
    <location>
        <begin position="1116"/>
        <end position="1231"/>
    </location>
</feature>
<evidence type="ECO:0000259" key="15">
    <source>
        <dbReference type="PROSITE" id="PS50109"/>
    </source>
</evidence>
<feature type="chain" id="PRO_5042568012" description="histidine kinase" evidence="13">
    <location>
        <begin position="24"/>
        <end position="1384"/>
    </location>
</feature>
<dbReference type="InterPro" id="IPR003661">
    <property type="entry name" value="HisK_dim/P_dom"/>
</dbReference>
<dbReference type="Gene3D" id="1.10.10.60">
    <property type="entry name" value="Homeodomain-like"/>
    <property type="match status" value="1"/>
</dbReference>
<evidence type="ECO:0000256" key="8">
    <source>
        <dbReference type="ARBA" id="ARBA00023012"/>
    </source>
</evidence>
<evidence type="ECO:0000256" key="7">
    <source>
        <dbReference type="ARBA" id="ARBA00022840"/>
    </source>
</evidence>
<dbReference type="PANTHER" id="PTHR43547">
    <property type="entry name" value="TWO-COMPONENT HISTIDINE KINASE"/>
    <property type="match status" value="1"/>
</dbReference>
<keyword evidence="10" id="KW-0804">Transcription</keyword>
<dbReference type="InterPro" id="IPR013783">
    <property type="entry name" value="Ig-like_fold"/>
</dbReference>
<keyword evidence="6" id="KW-0418">Kinase</keyword>
<dbReference type="Pfam" id="PF00512">
    <property type="entry name" value="HisKA"/>
    <property type="match status" value="1"/>
</dbReference>
<feature type="domain" description="Histidine kinase" evidence="15">
    <location>
        <begin position="840"/>
        <end position="1056"/>
    </location>
</feature>
<dbReference type="InterPro" id="IPR036097">
    <property type="entry name" value="HisK_dim/P_sf"/>
</dbReference>
<evidence type="ECO:0000256" key="9">
    <source>
        <dbReference type="ARBA" id="ARBA00023015"/>
    </source>
</evidence>
<dbReference type="InterPro" id="IPR005467">
    <property type="entry name" value="His_kinase_dom"/>
</dbReference>
<dbReference type="Gene3D" id="1.10.287.130">
    <property type="match status" value="1"/>
</dbReference>
<keyword evidence="8" id="KW-0902">Two-component regulatory system</keyword>
<keyword evidence="13" id="KW-0732">Signal</keyword>
<evidence type="ECO:0000256" key="11">
    <source>
        <dbReference type="PROSITE-ProRule" id="PRU00169"/>
    </source>
</evidence>
<gene>
    <name evidence="17" type="ORF">P0Y53_13855</name>
</gene>
<dbReference type="InterPro" id="IPR018060">
    <property type="entry name" value="HTH_AraC"/>
</dbReference>
<feature type="modified residue" description="4-aspartylphosphate" evidence="11">
    <location>
        <position position="1164"/>
    </location>
</feature>
<dbReference type="InterPro" id="IPR011006">
    <property type="entry name" value="CheY-like_superfamily"/>
</dbReference>
<dbReference type="GO" id="GO:0003700">
    <property type="term" value="F:DNA-binding transcription factor activity"/>
    <property type="evidence" value="ECO:0007669"/>
    <property type="project" value="InterPro"/>
</dbReference>
<evidence type="ECO:0000256" key="5">
    <source>
        <dbReference type="ARBA" id="ARBA00022741"/>
    </source>
</evidence>
<feature type="signal peptide" evidence="13">
    <location>
        <begin position="1"/>
        <end position="23"/>
    </location>
</feature>
<keyword evidence="4" id="KW-0808">Transferase</keyword>
<dbReference type="Pfam" id="PF00072">
    <property type="entry name" value="Response_reg"/>
    <property type="match status" value="1"/>
</dbReference>
<dbReference type="PRINTS" id="PR00344">
    <property type="entry name" value="BCTRLSENSOR"/>
</dbReference>
<dbReference type="Gene3D" id="3.30.565.10">
    <property type="entry name" value="Histidine kinase-like ATPase, C-terminal domain"/>
    <property type="match status" value="1"/>
</dbReference>
<accession>A0AAJ5WMW7</accession>
<dbReference type="PROSITE" id="PS50109">
    <property type="entry name" value="HIS_KIN"/>
    <property type="match status" value="1"/>
</dbReference>
<dbReference type="SUPFAM" id="SSF52172">
    <property type="entry name" value="CheY-like"/>
    <property type="match status" value="1"/>
</dbReference>
<dbReference type="InterPro" id="IPR004358">
    <property type="entry name" value="Sig_transdc_His_kin-like_C"/>
</dbReference>
<dbReference type="GO" id="GO:0005524">
    <property type="term" value="F:ATP binding"/>
    <property type="evidence" value="ECO:0007669"/>
    <property type="project" value="UniProtKB-KW"/>
</dbReference>
<dbReference type="SUPFAM" id="SSF63829">
    <property type="entry name" value="Calcium-dependent phosphotriesterase"/>
    <property type="match status" value="3"/>
</dbReference>
<dbReference type="PANTHER" id="PTHR43547:SF2">
    <property type="entry name" value="HYBRID SIGNAL TRANSDUCTION HISTIDINE KINASE C"/>
    <property type="match status" value="1"/>
</dbReference>
<dbReference type="Pfam" id="PF12833">
    <property type="entry name" value="HTH_18"/>
    <property type="match status" value="1"/>
</dbReference>
<dbReference type="Pfam" id="PF02518">
    <property type="entry name" value="HATPase_c"/>
    <property type="match status" value="1"/>
</dbReference>
<evidence type="ECO:0000256" key="1">
    <source>
        <dbReference type="ARBA" id="ARBA00000085"/>
    </source>
</evidence>
<evidence type="ECO:0000256" key="10">
    <source>
        <dbReference type="ARBA" id="ARBA00023163"/>
    </source>
</evidence>
<organism evidence="17 18">
    <name type="scientific">Candidatus Pseudobacter hemicellulosilyticus</name>
    <dbReference type="NCBI Taxonomy" id="3121375"/>
    <lineage>
        <taxon>Bacteria</taxon>
        <taxon>Pseudomonadati</taxon>
        <taxon>Bacteroidota</taxon>
        <taxon>Chitinophagia</taxon>
        <taxon>Chitinophagales</taxon>
        <taxon>Chitinophagaceae</taxon>
        <taxon>Pseudobacter</taxon>
    </lineage>
</organism>
<reference evidence="17" key="1">
    <citation type="submission" date="2023-03" db="EMBL/GenBank/DDBJ databases">
        <title>Andean soil-derived lignocellulolytic bacterial consortium as a source of novel taxa and putative plastic-active enzymes.</title>
        <authorList>
            <person name="Diaz-Garcia L."/>
            <person name="Chuvochina M."/>
            <person name="Feuerriegel G."/>
            <person name="Bunk B."/>
            <person name="Sproer C."/>
            <person name="Streit W.R."/>
            <person name="Rodriguez L.M."/>
            <person name="Overmann J."/>
            <person name="Jimenez D.J."/>
        </authorList>
    </citation>
    <scope>NUCLEOTIDE SEQUENCE</scope>
    <source>
        <strain evidence="17">MAG 7</strain>
    </source>
</reference>
<dbReference type="Gene3D" id="2.130.10.10">
    <property type="entry name" value="YVTN repeat-like/Quinoprotein amine dehydrogenase"/>
    <property type="match status" value="2"/>
</dbReference>
<proteinExistence type="predicted"/>
<keyword evidence="5" id="KW-0547">Nucleotide-binding</keyword>
<evidence type="ECO:0000259" key="14">
    <source>
        <dbReference type="PROSITE" id="PS01124"/>
    </source>
</evidence>
<dbReference type="GO" id="GO:0043565">
    <property type="term" value="F:sequence-specific DNA binding"/>
    <property type="evidence" value="ECO:0007669"/>
    <property type="project" value="InterPro"/>
</dbReference>
<dbReference type="EC" id="2.7.13.3" evidence="2"/>
<dbReference type="CDD" id="cd00082">
    <property type="entry name" value="HisKA"/>
    <property type="match status" value="1"/>
</dbReference>
<dbReference type="SMART" id="SM00388">
    <property type="entry name" value="HisKA"/>
    <property type="match status" value="1"/>
</dbReference>
<dbReference type="InterPro" id="IPR015943">
    <property type="entry name" value="WD40/YVTN_repeat-like_dom_sf"/>
</dbReference>
<feature type="domain" description="HTH araC/xylS-type" evidence="14">
    <location>
        <begin position="1263"/>
        <end position="1362"/>
    </location>
</feature>
<dbReference type="InterPro" id="IPR011123">
    <property type="entry name" value="Y_Y_Y"/>
</dbReference>
<comment type="catalytic activity">
    <reaction evidence="1">
        <text>ATP + protein L-histidine = ADP + protein N-phospho-L-histidine.</text>
        <dbReference type="EC" id="2.7.13.3"/>
    </reaction>
</comment>
<dbReference type="InterPro" id="IPR001789">
    <property type="entry name" value="Sig_transdc_resp-reg_receiver"/>
</dbReference>
<evidence type="ECO:0000313" key="18">
    <source>
        <dbReference type="Proteomes" id="UP001220610"/>
    </source>
</evidence>
<dbReference type="InterPro" id="IPR003594">
    <property type="entry name" value="HATPase_dom"/>
</dbReference>
<evidence type="ECO:0000256" key="12">
    <source>
        <dbReference type="SAM" id="MobiDB-lite"/>
    </source>
</evidence>
<evidence type="ECO:0000259" key="16">
    <source>
        <dbReference type="PROSITE" id="PS50110"/>
    </source>
</evidence>
<dbReference type="GO" id="GO:0000155">
    <property type="term" value="F:phosphorelay sensor kinase activity"/>
    <property type="evidence" value="ECO:0007669"/>
    <property type="project" value="InterPro"/>
</dbReference>
<dbReference type="Gene3D" id="2.60.40.10">
    <property type="entry name" value="Immunoglobulins"/>
    <property type="match status" value="1"/>
</dbReference>
<evidence type="ECO:0000313" key="17">
    <source>
        <dbReference type="EMBL" id="WEK33571.1"/>
    </source>
</evidence>
<dbReference type="Proteomes" id="UP001220610">
    <property type="component" value="Chromosome"/>
</dbReference>
<evidence type="ECO:0000256" key="4">
    <source>
        <dbReference type="ARBA" id="ARBA00022679"/>
    </source>
</evidence>
<evidence type="ECO:0000256" key="6">
    <source>
        <dbReference type="ARBA" id="ARBA00022777"/>
    </source>
</evidence>
<dbReference type="SUPFAM" id="SSF47384">
    <property type="entry name" value="Homodimeric domain of signal transducing histidine kinase"/>
    <property type="match status" value="1"/>
</dbReference>
<dbReference type="InterPro" id="IPR036890">
    <property type="entry name" value="HATPase_C_sf"/>
</dbReference>
<dbReference type="SMART" id="SM00342">
    <property type="entry name" value="HTH_ARAC"/>
    <property type="match status" value="1"/>
</dbReference>
<dbReference type="PROSITE" id="PS50110">
    <property type="entry name" value="RESPONSE_REGULATORY"/>
    <property type="match status" value="1"/>
</dbReference>
<evidence type="ECO:0000256" key="2">
    <source>
        <dbReference type="ARBA" id="ARBA00012438"/>
    </source>
</evidence>
<keyword evidence="7" id="KW-0067">ATP-binding</keyword>
<dbReference type="Pfam" id="PF07495">
    <property type="entry name" value="Y_Y_Y"/>
    <property type="match status" value="1"/>
</dbReference>
<dbReference type="SUPFAM" id="SSF46689">
    <property type="entry name" value="Homeodomain-like"/>
    <property type="match status" value="1"/>
</dbReference>
<name>A0AAJ5WMW7_9BACT</name>
<evidence type="ECO:0000256" key="13">
    <source>
        <dbReference type="SAM" id="SignalP"/>
    </source>
</evidence>
<dbReference type="SUPFAM" id="SSF55874">
    <property type="entry name" value="ATPase domain of HSP90 chaperone/DNA topoisomerase II/histidine kinase"/>
    <property type="match status" value="1"/>
</dbReference>
<dbReference type="SMART" id="SM00448">
    <property type="entry name" value="REC"/>
    <property type="match status" value="1"/>
</dbReference>
<dbReference type="FunFam" id="3.30.565.10:FF:000037">
    <property type="entry name" value="Hybrid sensor histidine kinase/response regulator"/>
    <property type="match status" value="1"/>
</dbReference>
<feature type="region of interest" description="Disordered" evidence="12">
    <location>
        <begin position="1055"/>
        <end position="1075"/>
    </location>
</feature>
<feature type="compositionally biased region" description="Polar residues" evidence="12">
    <location>
        <begin position="1058"/>
        <end position="1071"/>
    </location>
</feature>
<dbReference type="SMART" id="SM00387">
    <property type="entry name" value="HATPase_c"/>
    <property type="match status" value="1"/>
</dbReference>
<keyword evidence="9" id="KW-0805">Transcription regulation</keyword>
<dbReference type="InterPro" id="IPR011110">
    <property type="entry name" value="Reg_prop"/>
</dbReference>
<evidence type="ECO:0000256" key="3">
    <source>
        <dbReference type="ARBA" id="ARBA00022553"/>
    </source>
</evidence>
<dbReference type="FunFam" id="2.60.40.10:FF:000791">
    <property type="entry name" value="Two-component system sensor histidine kinase/response regulator"/>
    <property type="match status" value="1"/>
</dbReference>